<protein>
    <submittedName>
        <fullName evidence="1">Uncharacterized protein</fullName>
    </submittedName>
</protein>
<reference evidence="2" key="1">
    <citation type="journal article" date="2018" name="BMC Genomics">
        <title>Genomic insights into host adaptation between the wheat stripe rust pathogen (Puccinia striiformis f. sp. tritici) and the barley stripe rust pathogen (Puccinia striiformis f. sp. hordei).</title>
        <authorList>
            <person name="Xia C."/>
            <person name="Wang M."/>
            <person name="Yin C."/>
            <person name="Cornejo O.E."/>
            <person name="Hulbert S.H."/>
            <person name="Chen X."/>
        </authorList>
    </citation>
    <scope>NUCLEOTIDE SEQUENCE [LARGE SCALE GENOMIC DNA]</scope>
    <source>
        <strain evidence="2">93-210</strain>
    </source>
</reference>
<accession>A0ACC0EKN9</accession>
<name>A0ACC0EKN9_9BASI</name>
<evidence type="ECO:0000313" key="2">
    <source>
        <dbReference type="Proteomes" id="UP001060170"/>
    </source>
</evidence>
<gene>
    <name evidence="1" type="ORF">MJO28_004886</name>
</gene>
<dbReference type="Proteomes" id="UP001060170">
    <property type="component" value="Chromosome 5"/>
</dbReference>
<organism evidence="1 2">
    <name type="scientific">Puccinia striiformis f. sp. tritici</name>
    <dbReference type="NCBI Taxonomy" id="168172"/>
    <lineage>
        <taxon>Eukaryota</taxon>
        <taxon>Fungi</taxon>
        <taxon>Dikarya</taxon>
        <taxon>Basidiomycota</taxon>
        <taxon>Pucciniomycotina</taxon>
        <taxon>Pucciniomycetes</taxon>
        <taxon>Pucciniales</taxon>
        <taxon>Pucciniaceae</taxon>
        <taxon>Puccinia</taxon>
    </lineage>
</organism>
<evidence type="ECO:0000313" key="1">
    <source>
        <dbReference type="EMBL" id="KAI7954486.1"/>
    </source>
</evidence>
<sequence>MTSTINFATSSADGAFPTPAPLKFSGRTETGHEGVDDLVTTISYVTVVEKTVVFATPTAIAQSIAVTRYSPMARPETWAPLVVFVIVFIAGSMVFGWITYTGRLQKFFKTKPFVRKLRTKRGNHSSVTLQSSSQPIGCANAKSLDFQNFVINNRPRPPPPLPTGQRNLRDKKVEMTLLILEGNVARPPPSPFKPLPPGMI</sequence>
<reference evidence="1 2" key="3">
    <citation type="journal article" date="2022" name="Microbiol. Spectr.">
        <title>Folding features and dynamics of 3D genome architecture in plant fungal pathogens.</title>
        <authorList>
            <person name="Xia C."/>
        </authorList>
    </citation>
    <scope>NUCLEOTIDE SEQUENCE [LARGE SCALE GENOMIC DNA]</scope>
    <source>
        <strain evidence="1 2">93-210</strain>
    </source>
</reference>
<keyword evidence="2" id="KW-1185">Reference proteome</keyword>
<comment type="caution">
    <text evidence="1">The sequence shown here is derived from an EMBL/GenBank/DDBJ whole genome shotgun (WGS) entry which is preliminary data.</text>
</comment>
<dbReference type="EMBL" id="CM045869">
    <property type="protein sequence ID" value="KAI7954486.1"/>
    <property type="molecule type" value="Genomic_DNA"/>
</dbReference>
<reference evidence="2" key="2">
    <citation type="journal article" date="2018" name="Mol. Plant Microbe Interact.">
        <title>Genome sequence resources for the wheat stripe rust pathogen (Puccinia striiformis f. sp. tritici) and the barley stripe rust pathogen (Puccinia striiformis f. sp. hordei).</title>
        <authorList>
            <person name="Xia C."/>
            <person name="Wang M."/>
            <person name="Yin C."/>
            <person name="Cornejo O.E."/>
            <person name="Hulbert S.H."/>
            <person name="Chen X."/>
        </authorList>
    </citation>
    <scope>NUCLEOTIDE SEQUENCE [LARGE SCALE GENOMIC DNA]</scope>
    <source>
        <strain evidence="2">93-210</strain>
    </source>
</reference>
<proteinExistence type="predicted"/>